<proteinExistence type="predicted"/>
<dbReference type="EMBL" id="CP013704">
    <property type="protein sequence ID" value="APR65007.1"/>
    <property type="molecule type" value="Genomic_DNA"/>
</dbReference>
<evidence type="ECO:0000313" key="2">
    <source>
        <dbReference type="Proteomes" id="UP000185502"/>
    </source>
</evidence>
<dbReference type="InterPro" id="IPR016489">
    <property type="entry name" value="BAPKO_0422-like"/>
</dbReference>
<dbReference type="Proteomes" id="UP000185502">
    <property type="component" value="Chromosome"/>
</dbReference>
<dbReference type="RefSeq" id="WP_025419730.1">
    <property type="nucleotide sequence ID" value="NZ_CP013704.1"/>
</dbReference>
<accession>A0ABN4UJ66</accession>
<evidence type="ECO:0008006" key="3">
    <source>
        <dbReference type="Google" id="ProtNLM"/>
    </source>
</evidence>
<sequence length="179" mass="19604">MQKLVITMILIPIMWIGAFGKSSYSNRQIGFGLSIGNPIFNYIMSFPFIDLEIGYGGTNGINLSAGNLKSKNYDFHAFVLSALDLIFTIPLIEKLSIGTGIGGNVHISSNKSNLANIEIGFGLRIPITIFYDLTEHIEAGFKIATSIEVISNAKSIAYHYSHAGFKTNIMGGILIKYYI</sequence>
<dbReference type="Pfam" id="PF13161">
    <property type="entry name" value="DUF3996"/>
    <property type="match status" value="1"/>
</dbReference>
<gene>
    <name evidence="1" type="ORF">N187_02765</name>
</gene>
<name>A0ABN4UJ66_BORAN</name>
<organism evidence="1 2">
    <name type="scientific">Borrelia anserina Es</name>
    <dbReference type="NCBI Taxonomy" id="1365188"/>
    <lineage>
        <taxon>Bacteria</taxon>
        <taxon>Pseudomonadati</taxon>
        <taxon>Spirochaetota</taxon>
        <taxon>Spirochaetia</taxon>
        <taxon>Spirochaetales</taxon>
        <taxon>Borreliaceae</taxon>
        <taxon>Borrelia</taxon>
    </lineage>
</organism>
<keyword evidence="2" id="KW-1185">Reference proteome</keyword>
<protein>
    <recommendedName>
        <fullName evidence="3">DUF3996 domain-containing protein</fullName>
    </recommendedName>
</protein>
<evidence type="ECO:0000313" key="1">
    <source>
        <dbReference type="EMBL" id="APR65007.1"/>
    </source>
</evidence>
<reference evidence="1" key="1">
    <citation type="submission" date="2015-12" db="EMBL/GenBank/DDBJ databases">
        <title>Chromosome of the avian spirochetosis agent Borrelia anserina Es.</title>
        <authorList>
            <person name="Elbir H."/>
            <person name="Sitlani P."/>
            <person name="Bergstroem S."/>
            <person name="Barbour A.G."/>
        </authorList>
    </citation>
    <scope>NUCLEOTIDE SEQUENCE [LARGE SCALE GENOMIC DNA]</scope>
    <source>
        <strain evidence="1">Es</strain>
    </source>
</reference>